<name>A0A6A7C866_9PEZI</name>
<reference evidence="2" key="1">
    <citation type="journal article" date="2020" name="Stud. Mycol.">
        <title>101 Dothideomycetes genomes: a test case for predicting lifestyles and emergence of pathogens.</title>
        <authorList>
            <person name="Haridas S."/>
            <person name="Albert R."/>
            <person name="Binder M."/>
            <person name="Bloem J."/>
            <person name="Labutti K."/>
            <person name="Salamov A."/>
            <person name="Andreopoulos B."/>
            <person name="Baker S."/>
            <person name="Barry K."/>
            <person name="Bills G."/>
            <person name="Bluhm B."/>
            <person name="Cannon C."/>
            <person name="Castanera R."/>
            <person name="Culley D."/>
            <person name="Daum C."/>
            <person name="Ezra D."/>
            <person name="Gonzalez J."/>
            <person name="Henrissat B."/>
            <person name="Kuo A."/>
            <person name="Liang C."/>
            <person name="Lipzen A."/>
            <person name="Lutzoni F."/>
            <person name="Magnuson J."/>
            <person name="Mondo S."/>
            <person name="Nolan M."/>
            <person name="Ohm R."/>
            <person name="Pangilinan J."/>
            <person name="Park H.-J."/>
            <person name="Ramirez L."/>
            <person name="Alfaro M."/>
            <person name="Sun H."/>
            <person name="Tritt A."/>
            <person name="Yoshinaga Y."/>
            <person name="Zwiers L.-H."/>
            <person name="Turgeon B."/>
            <person name="Goodwin S."/>
            <person name="Spatafora J."/>
            <person name="Crous P."/>
            <person name="Grigoriev I."/>
        </authorList>
    </citation>
    <scope>NUCLEOTIDE SEQUENCE</scope>
    <source>
        <strain evidence="2">CBS 480.64</strain>
    </source>
</reference>
<dbReference type="AlphaFoldDB" id="A0A6A7C866"/>
<gene>
    <name evidence="2" type="ORF">K470DRAFT_254912</name>
</gene>
<dbReference type="SUPFAM" id="SSF51230">
    <property type="entry name" value="Single hybrid motif"/>
    <property type="match status" value="1"/>
</dbReference>
<protein>
    <recommendedName>
        <fullName evidence="1">Lipoyl-binding domain-containing protein</fullName>
    </recommendedName>
</protein>
<dbReference type="Pfam" id="PF00364">
    <property type="entry name" value="Biotin_lipoyl"/>
    <property type="match status" value="1"/>
</dbReference>
<sequence length="81" mass="8973">MTESIFEGTLKQILKQPGDYVEASEDVAVIKADRIDIGVFAPMAGTIKELLVSEQDTVIVSQDMICFEVGVQQRKLADEDR</sequence>
<dbReference type="PROSITE" id="PS50968">
    <property type="entry name" value="BIOTINYL_LIPOYL"/>
    <property type="match status" value="1"/>
</dbReference>
<organism evidence="2 3">
    <name type="scientific">Piedraia hortae CBS 480.64</name>
    <dbReference type="NCBI Taxonomy" id="1314780"/>
    <lineage>
        <taxon>Eukaryota</taxon>
        <taxon>Fungi</taxon>
        <taxon>Dikarya</taxon>
        <taxon>Ascomycota</taxon>
        <taxon>Pezizomycotina</taxon>
        <taxon>Dothideomycetes</taxon>
        <taxon>Dothideomycetidae</taxon>
        <taxon>Capnodiales</taxon>
        <taxon>Piedraiaceae</taxon>
        <taxon>Piedraia</taxon>
    </lineage>
</organism>
<feature type="domain" description="Lipoyl-binding" evidence="1">
    <location>
        <begin position="1"/>
        <end position="68"/>
    </location>
</feature>
<evidence type="ECO:0000259" key="1">
    <source>
        <dbReference type="PROSITE" id="PS50968"/>
    </source>
</evidence>
<dbReference type="Proteomes" id="UP000799421">
    <property type="component" value="Unassembled WGS sequence"/>
</dbReference>
<proteinExistence type="predicted"/>
<dbReference type="OrthoDB" id="5391403at2759"/>
<dbReference type="Gene3D" id="2.40.50.100">
    <property type="match status" value="1"/>
</dbReference>
<dbReference type="CDD" id="cd06849">
    <property type="entry name" value="lipoyl_domain"/>
    <property type="match status" value="1"/>
</dbReference>
<evidence type="ECO:0000313" key="2">
    <source>
        <dbReference type="EMBL" id="KAF2863630.1"/>
    </source>
</evidence>
<evidence type="ECO:0000313" key="3">
    <source>
        <dbReference type="Proteomes" id="UP000799421"/>
    </source>
</evidence>
<dbReference type="InterPro" id="IPR000089">
    <property type="entry name" value="Biotin_lipoyl"/>
</dbReference>
<accession>A0A6A7C866</accession>
<dbReference type="EMBL" id="MU005960">
    <property type="protein sequence ID" value="KAF2863630.1"/>
    <property type="molecule type" value="Genomic_DNA"/>
</dbReference>
<keyword evidence="3" id="KW-1185">Reference proteome</keyword>
<dbReference type="InterPro" id="IPR011053">
    <property type="entry name" value="Single_hybrid_motif"/>
</dbReference>